<feature type="compositionally biased region" description="Basic and acidic residues" evidence="1">
    <location>
        <begin position="302"/>
        <end position="319"/>
    </location>
</feature>
<proteinExistence type="predicted"/>
<dbReference type="AlphaFoldDB" id="A0A9P4K2H7"/>
<evidence type="ECO:0000313" key="2">
    <source>
        <dbReference type="EMBL" id="KAF2261397.1"/>
    </source>
</evidence>
<dbReference type="Proteomes" id="UP000800093">
    <property type="component" value="Unassembled WGS sequence"/>
</dbReference>
<feature type="region of interest" description="Disordered" evidence="1">
    <location>
        <begin position="300"/>
        <end position="329"/>
    </location>
</feature>
<protein>
    <submittedName>
        <fullName evidence="2">Uncharacterized protein</fullName>
    </submittedName>
</protein>
<gene>
    <name evidence="2" type="ORF">CC78DRAFT_570553</name>
</gene>
<keyword evidence="3" id="KW-1185">Reference proteome</keyword>
<sequence>MRNWDIQDENLPVEPVEKRSQRRRLSRLFSTRKKTVARVEAPEEVRKMPDVYFAFGPSHSYYLYAGRTARLLNIPEQFNRYVLISPDDPIKALQRPQCIALGPTDQEYFAMYTSSEGNDRFTFDFQNSHPDLMDWFKPLPKVIGTHIAVGPCRTFYACIPSVAGGKFYSSTIPATLKNLLDASSSNPTRKNTTHVSLGFGGSWFVLWPNGEVSWDFAGHFPELEDIIKDIPEKSISYLALNPWAAGQYFMVLEDSSVKFCLPSEWATDIEEEIAIWQSRYSTVISSTIAGGKVDSTTNTNDSKVDLVLRKGDKGGRDDPPPYPSRGNKR</sequence>
<evidence type="ECO:0000313" key="3">
    <source>
        <dbReference type="Proteomes" id="UP000800093"/>
    </source>
</evidence>
<dbReference type="OrthoDB" id="3775071at2759"/>
<evidence type="ECO:0000256" key="1">
    <source>
        <dbReference type="SAM" id="MobiDB-lite"/>
    </source>
</evidence>
<accession>A0A9P4K2H7</accession>
<organism evidence="2 3">
    <name type="scientific">Lojkania enalia</name>
    <dbReference type="NCBI Taxonomy" id="147567"/>
    <lineage>
        <taxon>Eukaryota</taxon>
        <taxon>Fungi</taxon>
        <taxon>Dikarya</taxon>
        <taxon>Ascomycota</taxon>
        <taxon>Pezizomycotina</taxon>
        <taxon>Dothideomycetes</taxon>
        <taxon>Pleosporomycetidae</taxon>
        <taxon>Pleosporales</taxon>
        <taxon>Pleosporales incertae sedis</taxon>
        <taxon>Lojkania</taxon>
    </lineage>
</organism>
<reference evidence="3" key="1">
    <citation type="journal article" date="2020" name="Stud. Mycol.">
        <title>101 Dothideomycetes genomes: A test case for predicting lifestyles and emergence of pathogens.</title>
        <authorList>
            <person name="Haridas S."/>
            <person name="Albert R."/>
            <person name="Binder M."/>
            <person name="Bloem J."/>
            <person name="LaButti K."/>
            <person name="Salamov A."/>
            <person name="Andreopoulos B."/>
            <person name="Baker S."/>
            <person name="Barry K."/>
            <person name="Bills G."/>
            <person name="Bluhm B."/>
            <person name="Cannon C."/>
            <person name="Castanera R."/>
            <person name="Culley D."/>
            <person name="Daum C."/>
            <person name="Ezra D."/>
            <person name="Gonzalez J."/>
            <person name="Henrissat B."/>
            <person name="Kuo A."/>
            <person name="Liang C."/>
            <person name="Lipzen A."/>
            <person name="Lutzoni F."/>
            <person name="Magnuson J."/>
            <person name="Mondo S."/>
            <person name="Nolan M."/>
            <person name="Ohm R."/>
            <person name="Pangilinan J."/>
            <person name="Park H.-J."/>
            <person name="Ramirez L."/>
            <person name="Alfaro M."/>
            <person name="Sun H."/>
            <person name="Tritt A."/>
            <person name="Yoshinaga Y."/>
            <person name="Zwiers L.-H."/>
            <person name="Turgeon B."/>
            <person name="Goodwin S."/>
            <person name="Spatafora J."/>
            <person name="Crous P."/>
            <person name="Grigoriev I."/>
        </authorList>
    </citation>
    <scope>NUCLEOTIDE SEQUENCE [LARGE SCALE GENOMIC DNA]</scope>
    <source>
        <strain evidence="3">CBS 304.66</strain>
    </source>
</reference>
<name>A0A9P4K2H7_9PLEO</name>
<dbReference type="EMBL" id="ML986658">
    <property type="protein sequence ID" value="KAF2261397.1"/>
    <property type="molecule type" value="Genomic_DNA"/>
</dbReference>
<comment type="caution">
    <text evidence="2">The sequence shown here is derived from an EMBL/GenBank/DDBJ whole genome shotgun (WGS) entry which is preliminary data.</text>
</comment>